<gene>
    <name evidence="6" type="primary">rfbB_1</name>
    <name evidence="6" type="ORF">CLCHR_11650</name>
</gene>
<keyword evidence="4 6" id="KW-0456">Lyase</keyword>
<evidence type="ECO:0000256" key="2">
    <source>
        <dbReference type="ARBA" id="ARBA00022793"/>
    </source>
</evidence>
<evidence type="ECO:0000256" key="1">
    <source>
        <dbReference type="ARBA" id="ARBA00001911"/>
    </source>
</evidence>
<reference evidence="6 7" key="1">
    <citation type="submission" date="2017-03" db="EMBL/GenBank/DDBJ databases">
        <title>Genome sequence of Clostridium chromiireducens DSM 23318.</title>
        <authorList>
            <person name="Poehlein A."/>
            <person name="Daniel R."/>
        </authorList>
    </citation>
    <scope>NUCLEOTIDE SEQUENCE [LARGE SCALE GENOMIC DNA]</scope>
    <source>
        <strain evidence="6 7">DSM 23318</strain>
    </source>
</reference>
<name>A0A1V4IWU3_9CLOT</name>
<dbReference type="GO" id="GO:0008460">
    <property type="term" value="F:dTDP-glucose 4,6-dehydratase activity"/>
    <property type="evidence" value="ECO:0007669"/>
    <property type="project" value="UniProtKB-EC"/>
</dbReference>
<evidence type="ECO:0000256" key="3">
    <source>
        <dbReference type="ARBA" id="ARBA00023027"/>
    </source>
</evidence>
<sequence length="357" mass="40542">MNLVNDEMNKIKKYVNEIDNLFDDLRGSTILITGSTGLIGSQLVKFLAAVNRINNLKIKIIALARNASKVSKVFGDLAKYPELEIIYGDILNDIQYEKQIDYIIHSASITASKDFVEYPVETIHTALSGTENMLKLAKDKKVKSIIYISSLEIYGITKEIDIKENEYGYIEHLNVRSSYSEGKRMAECLCCSYYKEYKVPVKIIRLTQSFGSGVMYDDNRVFAQFARGIIENKNIVLYTRGETMRSYLHTIDAAYAIITVLLKGKNGEAYNAANQDTMISIANMAQRLVENYPQSKSQVVFEVDKNIEKRGFNPVVKINLNTEKINELGWTPKFSLEDMYEDMIESMKISQKGEGIV</sequence>
<keyword evidence="3" id="KW-0520">NAD</keyword>
<dbReference type="InterPro" id="IPR044516">
    <property type="entry name" value="UXS-like"/>
</dbReference>
<keyword evidence="2" id="KW-0210">Decarboxylase</keyword>
<evidence type="ECO:0000313" key="6">
    <source>
        <dbReference type="EMBL" id="OPJ64518.1"/>
    </source>
</evidence>
<dbReference type="Gene3D" id="3.40.50.720">
    <property type="entry name" value="NAD(P)-binding Rossmann-like Domain"/>
    <property type="match status" value="1"/>
</dbReference>
<dbReference type="Proteomes" id="UP000191056">
    <property type="component" value="Unassembled WGS sequence"/>
</dbReference>
<dbReference type="STRING" id="225345.CLCHR_11650"/>
<dbReference type="InterPro" id="IPR001509">
    <property type="entry name" value="Epimerase_deHydtase"/>
</dbReference>
<dbReference type="SUPFAM" id="SSF51735">
    <property type="entry name" value="NAD(P)-binding Rossmann-fold domains"/>
    <property type="match status" value="1"/>
</dbReference>
<dbReference type="Pfam" id="PF01370">
    <property type="entry name" value="Epimerase"/>
    <property type="match status" value="1"/>
</dbReference>
<proteinExistence type="predicted"/>
<dbReference type="InterPro" id="IPR036291">
    <property type="entry name" value="NAD(P)-bd_dom_sf"/>
</dbReference>
<evidence type="ECO:0000259" key="5">
    <source>
        <dbReference type="Pfam" id="PF01370"/>
    </source>
</evidence>
<comment type="caution">
    <text evidence="6">The sequence shown here is derived from an EMBL/GenBank/DDBJ whole genome shotgun (WGS) entry which is preliminary data.</text>
</comment>
<dbReference type="EC" id="4.2.1.46" evidence="6"/>
<dbReference type="AlphaFoldDB" id="A0A1V4IWU3"/>
<keyword evidence="7" id="KW-1185">Reference proteome</keyword>
<dbReference type="EMBL" id="MZGT01000012">
    <property type="protein sequence ID" value="OPJ64518.1"/>
    <property type="molecule type" value="Genomic_DNA"/>
</dbReference>
<protein>
    <submittedName>
        <fullName evidence="6">dTDP-glucose 4,6-dehydratase</fullName>
        <ecNumber evidence="6">4.2.1.46</ecNumber>
    </submittedName>
</protein>
<dbReference type="RefSeq" id="WP_079438749.1">
    <property type="nucleotide sequence ID" value="NZ_MZGT01000012.1"/>
</dbReference>
<evidence type="ECO:0000256" key="4">
    <source>
        <dbReference type="ARBA" id="ARBA00023239"/>
    </source>
</evidence>
<dbReference type="OrthoDB" id="9811743at2"/>
<dbReference type="GO" id="GO:0048040">
    <property type="term" value="F:UDP-glucuronate decarboxylase activity"/>
    <property type="evidence" value="ECO:0007669"/>
    <property type="project" value="TreeGrafter"/>
</dbReference>
<dbReference type="GO" id="GO:0042732">
    <property type="term" value="P:D-xylose metabolic process"/>
    <property type="evidence" value="ECO:0007669"/>
    <property type="project" value="InterPro"/>
</dbReference>
<dbReference type="GO" id="GO:0005737">
    <property type="term" value="C:cytoplasm"/>
    <property type="evidence" value="ECO:0007669"/>
    <property type="project" value="TreeGrafter"/>
</dbReference>
<dbReference type="PANTHER" id="PTHR43078">
    <property type="entry name" value="UDP-GLUCURONIC ACID DECARBOXYLASE-RELATED"/>
    <property type="match status" value="1"/>
</dbReference>
<comment type="cofactor">
    <cofactor evidence="1">
        <name>NAD(+)</name>
        <dbReference type="ChEBI" id="CHEBI:57540"/>
    </cofactor>
</comment>
<organism evidence="6 7">
    <name type="scientific">Clostridium chromiireducens</name>
    <dbReference type="NCBI Taxonomy" id="225345"/>
    <lineage>
        <taxon>Bacteria</taxon>
        <taxon>Bacillati</taxon>
        <taxon>Bacillota</taxon>
        <taxon>Clostridia</taxon>
        <taxon>Eubacteriales</taxon>
        <taxon>Clostridiaceae</taxon>
        <taxon>Clostridium</taxon>
    </lineage>
</organism>
<evidence type="ECO:0000313" key="7">
    <source>
        <dbReference type="Proteomes" id="UP000191056"/>
    </source>
</evidence>
<accession>A0A1V4IWU3</accession>
<dbReference type="PANTHER" id="PTHR43078:SF6">
    <property type="entry name" value="UDP-GLUCURONIC ACID DECARBOXYLASE 1"/>
    <property type="match status" value="1"/>
</dbReference>
<dbReference type="GO" id="GO:0070403">
    <property type="term" value="F:NAD+ binding"/>
    <property type="evidence" value="ECO:0007669"/>
    <property type="project" value="InterPro"/>
</dbReference>
<feature type="domain" description="NAD-dependent epimerase/dehydratase" evidence="5">
    <location>
        <begin position="30"/>
        <end position="273"/>
    </location>
</feature>